<dbReference type="RefSeq" id="WP_225312337.1">
    <property type="nucleotide sequence ID" value="NZ_MK356558.1"/>
</dbReference>
<dbReference type="AlphaFoldDB" id="A0A482ETK1"/>
<gene>
    <name evidence="2" type="ORF">NNIBIDOC_00121</name>
</gene>
<evidence type="ECO:0000313" key="2">
    <source>
        <dbReference type="EMBL" id="QBM91450.1"/>
    </source>
</evidence>
<feature type="region of interest" description="Disordered" evidence="1">
    <location>
        <begin position="1"/>
        <end position="38"/>
    </location>
</feature>
<reference evidence="2" key="1">
    <citation type="submission" date="2019-01" db="EMBL/GenBank/DDBJ databases">
        <title>Salmonella strain 1423 plasmid sequences.</title>
        <authorList>
            <person name="Chen K."/>
            <person name="Chen S."/>
        </authorList>
    </citation>
    <scope>NUCLEOTIDE SEQUENCE</scope>
    <source>
        <strain evidence="2">Sa1423</strain>
        <plasmid evidence="2">pSa1423-160k</plasmid>
    </source>
</reference>
<proteinExistence type="predicted"/>
<name>A0A482ETK1_SALSP</name>
<sequence>MKMANHASTVTGSLLPEMFEKSRQRRYRSAHEHDPSSNWRTVIMTRTIRVYPATRKKRIEENSQQAVFNAVEMGRLDWRPLNTVMRRRKNKIKDQAAVPVQRRSRISVL</sequence>
<dbReference type="EMBL" id="MK356558">
    <property type="protein sequence ID" value="QBM91450.1"/>
    <property type="molecule type" value="Genomic_DNA"/>
</dbReference>
<protein>
    <submittedName>
        <fullName evidence="2">Uncharacterized protein</fullName>
    </submittedName>
</protein>
<feature type="compositionally biased region" description="Polar residues" evidence="1">
    <location>
        <begin position="1"/>
        <end position="12"/>
    </location>
</feature>
<keyword evidence="2" id="KW-0614">Plasmid</keyword>
<organism evidence="2">
    <name type="scientific">Salmonella sp</name>
    <dbReference type="NCBI Taxonomy" id="599"/>
    <lineage>
        <taxon>Bacteria</taxon>
        <taxon>Pseudomonadati</taxon>
        <taxon>Pseudomonadota</taxon>
        <taxon>Gammaproteobacteria</taxon>
        <taxon>Enterobacterales</taxon>
        <taxon>Enterobacteriaceae</taxon>
        <taxon>Salmonella</taxon>
    </lineage>
</organism>
<evidence type="ECO:0000256" key="1">
    <source>
        <dbReference type="SAM" id="MobiDB-lite"/>
    </source>
</evidence>
<geneLocation type="plasmid" evidence="2">
    <name>pSa1423-160k</name>
</geneLocation>
<accession>A0A482ETK1</accession>